<evidence type="ECO:0000313" key="2">
    <source>
        <dbReference type="EMBL" id="OCT87227.1"/>
    </source>
</evidence>
<protein>
    <submittedName>
        <fullName evidence="2">Uncharacterized protein</fullName>
    </submittedName>
</protein>
<sequence length="94" mass="10152">MGATQLDILYTSKEAGMSDLQTSNFAETANIHHRQTRSEGHGSLELHSHKLNLFNAQLVVTLRLQVGEKDVNGGNHTAGTLNQSAALSLPEEAE</sequence>
<dbReference type="Proteomes" id="UP000694892">
    <property type="component" value="Chromosome 3S"/>
</dbReference>
<reference evidence="3" key="1">
    <citation type="journal article" date="2016" name="Nature">
        <title>Genome evolution in the allotetraploid frog Xenopus laevis.</title>
        <authorList>
            <person name="Session A.M."/>
            <person name="Uno Y."/>
            <person name="Kwon T."/>
            <person name="Chapman J.A."/>
            <person name="Toyoda A."/>
            <person name="Takahashi S."/>
            <person name="Fukui A."/>
            <person name="Hikosaka A."/>
            <person name="Suzuki A."/>
            <person name="Kondo M."/>
            <person name="van Heeringen S.J."/>
            <person name="Quigley I."/>
            <person name="Heinz S."/>
            <person name="Ogino H."/>
            <person name="Ochi H."/>
            <person name="Hellsten U."/>
            <person name="Lyons J.B."/>
            <person name="Simakov O."/>
            <person name="Putnam N."/>
            <person name="Stites J."/>
            <person name="Kuroki Y."/>
            <person name="Tanaka T."/>
            <person name="Michiue T."/>
            <person name="Watanabe M."/>
            <person name="Bogdanovic O."/>
            <person name="Lister R."/>
            <person name="Georgiou G."/>
            <person name="Paranjpe S.S."/>
            <person name="van Kruijsbergen I."/>
            <person name="Shu S."/>
            <person name="Carlson J."/>
            <person name="Kinoshita T."/>
            <person name="Ohta Y."/>
            <person name="Mawaribuchi S."/>
            <person name="Jenkins J."/>
            <person name="Grimwood J."/>
            <person name="Schmutz J."/>
            <person name="Mitros T."/>
            <person name="Mozaffari S.V."/>
            <person name="Suzuki Y."/>
            <person name="Haramoto Y."/>
            <person name="Yamamoto T.S."/>
            <person name="Takagi C."/>
            <person name="Heald R."/>
            <person name="Miller K."/>
            <person name="Haudenschild C."/>
            <person name="Kitzman J."/>
            <person name="Nakayama T."/>
            <person name="Izutsu Y."/>
            <person name="Robert J."/>
            <person name="Fortriede J."/>
            <person name="Burns K."/>
            <person name="Lotay V."/>
            <person name="Karimi K."/>
            <person name="Yasuoka Y."/>
            <person name="Dichmann D.S."/>
            <person name="Flajnik M.F."/>
            <person name="Houston D.W."/>
            <person name="Shendure J."/>
            <person name="DuPasquier L."/>
            <person name="Vize P.D."/>
            <person name="Zorn A.M."/>
            <person name="Ito M."/>
            <person name="Marcotte E.M."/>
            <person name="Wallingford J.B."/>
            <person name="Ito Y."/>
            <person name="Asashima M."/>
            <person name="Ueno N."/>
            <person name="Matsuda Y."/>
            <person name="Veenstra G.J."/>
            <person name="Fujiyama A."/>
            <person name="Harland R.M."/>
            <person name="Taira M."/>
            <person name="Rokhsar D.S."/>
        </authorList>
    </citation>
    <scope>NUCLEOTIDE SEQUENCE [LARGE SCALE GENOMIC DNA]</scope>
    <source>
        <strain evidence="3">J</strain>
    </source>
</reference>
<evidence type="ECO:0000256" key="1">
    <source>
        <dbReference type="SAM" id="MobiDB-lite"/>
    </source>
</evidence>
<gene>
    <name evidence="2" type="ORF">XELAEV_18020925mg</name>
</gene>
<dbReference type="EMBL" id="CM004471">
    <property type="protein sequence ID" value="OCT87227.1"/>
    <property type="molecule type" value="Genomic_DNA"/>
</dbReference>
<feature type="region of interest" description="Disordered" evidence="1">
    <location>
        <begin position="70"/>
        <end position="94"/>
    </location>
</feature>
<name>A0A974HQW8_XENLA</name>
<organism evidence="2 3">
    <name type="scientific">Xenopus laevis</name>
    <name type="common">African clawed frog</name>
    <dbReference type="NCBI Taxonomy" id="8355"/>
    <lineage>
        <taxon>Eukaryota</taxon>
        <taxon>Metazoa</taxon>
        <taxon>Chordata</taxon>
        <taxon>Craniata</taxon>
        <taxon>Vertebrata</taxon>
        <taxon>Euteleostomi</taxon>
        <taxon>Amphibia</taxon>
        <taxon>Batrachia</taxon>
        <taxon>Anura</taxon>
        <taxon>Pipoidea</taxon>
        <taxon>Pipidae</taxon>
        <taxon>Xenopodinae</taxon>
        <taxon>Xenopus</taxon>
        <taxon>Xenopus</taxon>
    </lineage>
</organism>
<feature type="compositionally biased region" description="Polar residues" evidence="1">
    <location>
        <begin position="74"/>
        <end position="86"/>
    </location>
</feature>
<accession>A0A974HQW8</accession>
<proteinExistence type="predicted"/>
<evidence type="ECO:0000313" key="3">
    <source>
        <dbReference type="Proteomes" id="UP000694892"/>
    </source>
</evidence>
<dbReference type="AlphaFoldDB" id="A0A974HQW8"/>